<sequence>MQQAGTSPLLFPLPDVVLKSFVQQALLEDLGRRGDVTSAVAIPAGVQAELAVVSRENGVLAGMDLARLAFAETDSSIEFQALAADGADIRAGQMLAKVKGSAHALLTAERTALNYLTHLSGIASMTAAAVAEIKDYPTRITCSRKTIPGLRTLQKYAVRAGGGCNHRMGLDDAILIKDNHLVYSDGLKETVQRAKQLAGHLIPVEVEVDTLAQLEQALAGGADLVLLDNMDNETLKQAVAMCCGKARCEASGGIKFNRLREVAATGVDFIALGYLTHSSRALDIGLDFIAG</sequence>
<dbReference type="PANTHER" id="PTHR32179:SF3">
    <property type="entry name" value="NICOTINATE-NUCLEOTIDE PYROPHOSPHORYLASE [CARBOXYLATING]"/>
    <property type="match status" value="1"/>
</dbReference>
<organism evidence="15 16">
    <name type="scientific">Neisseria weaveri</name>
    <dbReference type="NCBI Taxonomy" id="28091"/>
    <lineage>
        <taxon>Bacteria</taxon>
        <taxon>Pseudomonadati</taxon>
        <taxon>Pseudomonadota</taxon>
        <taxon>Betaproteobacteria</taxon>
        <taxon>Neisseriales</taxon>
        <taxon>Neisseriaceae</taxon>
        <taxon>Neisseria</taxon>
    </lineage>
</organism>
<dbReference type="Proteomes" id="UP000272771">
    <property type="component" value="Chromosome"/>
</dbReference>
<dbReference type="InterPro" id="IPR027277">
    <property type="entry name" value="NadC/ModD"/>
</dbReference>
<evidence type="ECO:0000256" key="11">
    <source>
        <dbReference type="ARBA" id="ARBA00069173"/>
    </source>
</evidence>
<dbReference type="InterPro" id="IPR002638">
    <property type="entry name" value="Quinolinate_PRibosylTrfase_C"/>
</dbReference>
<evidence type="ECO:0000256" key="9">
    <source>
        <dbReference type="ARBA" id="ARBA00033102"/>
    </source>
</evidence>
<dbReference type="EMBL" id="LR134533">
    <property type="protein sequence ID" value="VEJ50091.1"/>
    <property type="molecule type" value="Genomic_DNA"/>
</dbReference>
<keyword evidence="16" id="KW-1185">Reference proteome</keyword>
<dbReference type="STRING" id="28091.SAMEA3174300_01138"/>
<comment type="catalytic activity">
    <reaction evidence="10">
        <text>nicotinate beta-D-ribonucleotide + CO2 + diphosphate = quinolinate + 5-phospho-alpha-D-ribose 1-diphosphate + 2 H(+)</text>
        <dbReference type="Rhea" id="RHEA:12733"/>
        <dbReference type="ChEBI" id="CHEBI:15378"/>
        <dbReference type="ChEBI" id="CHEBI:16526"/>
        <dbReference type="ChEBI" id="CHEBI:29959"/>
        <dbReference type="ChEBI" id="CHEBI:33019"/>
        <dbReference type="ChEBI" id="CHEBI:57502"/>
        <dbReference type="ChEBI" id="CHEBI:58017"/>
        <dbReference type="EC" id="2.4.2.19"/>
    </reaction>
</comment>
<evidence type="ECO:0000256" key="3">
    <source>
        <dbReference type="ARBA" id="ARBA00009400"/>
    </source>
</evidence>
<dbReference type="UniPathway" id="UPA00253">
    <property type="reaction ID" value="UER00331"/>
</dbReference>
<dbReference type="InterPro" id="IPR036068">
    <property type="entry name" value="Nicotinate_pribotase-like_C"/>
</dbReference>
<dbReference type="GO" id="GO:0009435">
    <property type="term" value="P:NAD+ biosynthetic process"/>
    <property type="evidence" value="ECO:0007669"/>
    <property type="project" value="UniProtKB-UniPathway"/>
</dbReference>
<dbReference type="Gene3D" id="3.20.20.70">
    <property type="entry name" value="Aldolase class I"/>
    <property type="match status" value="1"/>
</dbReference>
<dbReference type="GO" id="GO:0004514">
    <property type="term" value="F:nicotinate-nucleotide diphosphorylase (carboxylating) activity"/>
    <property type="evidence" value="ECO:0007669"/>
    <property type="project" value="UniProtKB-EC"/>
</dbReference>
<dbReference type="Gene3D" id="3.90.1170.20">
    <property type="entry name" value="Quinolinate phosphoribosyl transferase, N-terminal domain"/>
    <property type="match status" value="1"/>
</dbReference>
<dbReference type="SUPFAM" id="SSF54675">
    <property type="entry name" value="Nicotinate/Quinolinate PRTase N-terminal domain-like"/>
    <property type="match status" value="1"/>
</dbReference>
<dbReference type="InterPro" id="IPR004393">
    <property type="entry name" value="NadC"/>
</dbReference>
<dbReference type="FunFam" id="3.20.20.70:FF:000030">
    <property type="entry name" value="Nicotinate-nucleotide pyrophosphorylase, carboxylating"/>
    <property type="match status" value="1"/>
</dbReference>
<comment type="similarity">
    <text evidence="3 12">Belongs to the NadC/ModD family.</text>
</comment>
<dbReference type="InterPro" id="IPR013785">
    <property type="entry name" value="Aldolase_TIM"/>
</dbReference>
<evidence type="ECO:0000259" key="14">
    <source>
        <dbReference type="Pfam" id="PF02749"/>
    </source>
</evidence>
<evidence type="ECO:0000259" key="13">
    <source>
        <dbReference type="Pfam" id="PF01729"/>
    </source>
</evidence>
<feature type="domain" description="Quinolinate phosphoribosyl transferase N-terminal" evidence="14">
    <location>
        <begin position="35"/>
        <end position="120"/>
    </location>
</feature>
<comment type="function">
    <text evidence="1">Involved in the catabolism of quinolinic acid (QA).</text>
</comment>
<dbReference type="InterPro" id="IPR022412">
    <property type="entry name" value="Quinolinate_PRibosylTrfase_N"/>
</dbReference>
<evidence type="ECO:0000256" key="8">
    <source>
        <dbReference type="ARBA" id="ARBA00022679"/>
    </source>
</evidence>
<dbReference type="NCBIfam" id="TIGR00078">
    <property type="entry name" value="nadC"/>
    <property type="match status" value="1"/>
</dbReference>
<dbReference type="AlphaFoldDB" id="A0A3S4Z2P2"/>
<accession>A0A3S4Z2P2</accession>
<keyword evidence="8 12" id="KW-0808">Transferase</keyword>
<proteinExistence type="inferred from homology"/>
<dbReference type="CDD" id="cd01572">
    <property type="entry name" value="QPRTase"/>
    <property type="match status" value="1"/>
</dbReference>
<dbReference type="EC" id="2.4.2.19" evidence="5"/>
<dbReference type="PANTHER" id="PTHR32179">
    <property type="entry name" value="NICOTINATE-NUCLEOTIDE PYROPHOSPHORYLASE [CARBOXYLATING]"/>
    <property type="match status" value="1"/>
</dbReference>
<evidence type="ECO:0000313" key="16">
    <source>
        <dbReference type="Proteomes" id="UP000272771"/>
    </source>
</evidence>
<keyword evidence="7 12" id="KW-0328">Glycosyltransferase</keyword>
<dbReference type="InterPro" id="IPR037128">
    <property type="entry name" value="Quinolinate_PRibosylTase_N_sf"/>
</dbReference>
<evidence type="ECO:0000256" key="7">
    <source>
        <dbReference type="ARBA" id="ARBA00022676"/>
    </source>
</evidence>
<dbReference type="Pfam" id="PF02749">
    <property type="entry name" value="QRPTase_N"/>
    <property type="match status" value="1"/>
</dbReference>
<evidence type="ECO:0000256" key="5">
    <source>
        <dbReference type="ARBA" id="ARBA00011944"/>
    </source>
</evidence>
<comment type="pathway">
    <text evidence="2">Cofactor biosynthesis; NAD(+) biosynthesis; nicotinate D-ribonucleotide from quinolinate: step 1/1.</text>
</comment>
<evidence type="ECO:0000256" key="4">
    <source>
        <dbReference type="ARBA" id="ARBA00011218"/>
    </source>
</evidence>
<dbReference type="GO" id="GO:0034213">
    <property type="term" value="P:quinolinate catabolic process"/>
    <property type="evidence" value="ECO:0007669"/>
    <property type="project" value="TreeGrafter"/>
</dbReference>
<dbReference type="SUPFAM" id="SSF51690">
    <property type="entry name" value="Nicotinate/Quinolinate PRTase C-terminal domain-like"/>
    <property type="match status" value="1"/>
</dbReference>
<evidence type="ECO:0000256" key="6">
    <source>
        <dbReference type="ARBA" id="ARBA00022642"/>
    </source>
</evidence>
<evidence type="ECO:0000256" key="10">
    <source>
        <dbReference type="ARBA" id="ARBA00047445"/>
    </source>
</evidence>
<protein>
    <recommendedName>
        <fullName evidence="11">Probable nicotinate-nucleotide pyrophosphorylase [carboxylating]</fullName>
        <ecNumber evidence="5">2.4.2.19</ecNumber>
    </recommendedName>
    <alternativeName>
        <fullName evidence="9">Quinolinate phosphoribosyltransferase [decarboxylating]</fullName>
    </alternativeName>
</protein>
<dbReference type="FunFam" id="3.90.1170.20:FF:000001">
    <property type="entry name" value="Nicotinate-nucleotide diphosphorylase (Carboxylating)"/>
    <property type="match status" value="1"/>
</dbReference>
<dbReference type="PIRSF" id="PIRSF006250">
    <property type="entry name" value="NadC_ModD"/>
    <property type="match status" value="1"/>
</dbReference>
<reference evidence="15 16" key="1">
    <citation type="submission" date="2018-12" db="EMBL/GenBank/DDBJ databases">
        <authorList>
            <consortium name="Pathogen Informatics"/>
        </authorList>
    </citation>
    <scope>NUCLEOTIDE SEQUENCE [LARGE SCALE GENOMIC DNA]</scope>
    <source>
        <strain evidence="15 16">NCTC12742</strain>
    </source>
</reference>
<feature type="domain" description="Quinolinate phosphoribosyl transferase C-terminal" evidence="13">
    <location>
        <begin position="122"/>
        <end position="287"/>
    </location>
</feature>
<evidence type="ECO:0000256" key="2">
    <source>
        <dbReference type="ARBA" id="ARBA00004893"/>
    </source>
</evidence>
<evidence type="ECO:0000256" key="12">
    <source>
        <dbReference type="PIRNR" id="PIRNR006250"/>
    </source>
</evidence>
<keyword evidence="6" id="KW-0662">Pyridine nucleotide biosynthesis</keyword>
<name>A0A3S4Z2P2_9NEIS</name>
<evidence type="ECO:0000313" key="15">
    <source>
        <dbReference type="EMBL" id="VEJ50091.1"/>
    </source>
</evidence>
<dbReference type="OrthoDB" id="9782546at2"/>
<dbReference type="RefSeq" id="WP_004282941.1">
    <property type="nucleotide sequence ID" value="NZ_CAUJRG010000004.1"/>
</dbReference>
<comment type="subunit">
    <text evidence="4">Hexamer formed by 3 homodimers.</text>
</comment>
<evidence type="ECO:0000256" key="1">
    <source>
        <dbReference type="ARBA" id="ARBA00003237"/>
    </source>
</evidence>
<dbReference type="Pfam" id="PF01729">
    <property type="entry name" value="QRPTase_C"/>
    <property type="match status" value="1"/>
</dbReference>
<dbReference type="GO" id="GO:0005737">
    <property type="term" value="C:cytoplasm"/>
    <property type="evidence" value="ECO:0007669"/>
    <property type="project" value="TreeGrafter"/>
</dbReference>
<gene>
    <name evidence="15" type="primary">nadC</name>
    <name evidence="15" type="ORF">NCTC12742_00514</name>
</gene>